<keyword evidence="3" id="KW-1185">Reference proteome</keyword>
<proteinExistence type="predicted"/>
<evidence type="ECO:0000313" key="2">
    <source>
        <dbReference type="EMBL" id="GFQ93663.1"/>
    </source>
</evidence>
<feature type="region of interest" description="Disordered" evidence="1">
    <location>
        <begin position="25"/>
        <end position="61"/>
    </location>
</feature>
<accession>A0A8X6L4N7</accession>
<protein>
    <submittedName>
        <fullName evidence="2">Uncharacterized protein</fullName>
    </submittedName>
</protein>
<organism evidence="2 3">
    <name type="scientific">Trichonephila clavata</name>
    <name type="common">Joro spider</name>
    <name type="synonym">Nephila clavata</name>
    <dbReference type="NCBI Taxonomy" id="2740835"/>
    <lineage>
        <taxon>Eukaryota</taxon>
        <taxon>Metazoa</taxon>
        <taxon>Ecdysozoa</taxon>
        <taxon>Arthropoda</taxon>
        <taxon>Chelicerata</taxon>
        <taxon>Arachnida</taxon>
        <taxon>Araneae</taxon>
        <taxon>Araneomorphae</taxon>
        <taxon>Entelegynae</taxon>
        <taxon>Araneoidea</taxon>
        <taxon>Nephilidae</taxon>
        <taxon>Trichonephila</taxon>
    </lineage>
</organism>
<dbReference type="Proteomes" id="UP000887116">
    <property type="component" value="Unassembled WGS sequence"/>
</dbReference>
<gene>
    <name evidence="2" type="ORF">TNCT_2971</name>
</gene>
<sequence length="115" mass="12847">MKKGPTNESEKSLYTWDPKKLISKVKMPPTSSSDKGAIPKLQKVDVKGSHTIKESNSLGRETEKRRIVPGIDYSSLYVPPKVGNSRSVAVTNQIKPKNGKHFQYNFKSSILQAFI</sequence>
<dbReference type="AlphaFoldDB" id="A0A8X6L4N7"/>
<dbReference type="EMBL" id="BMAO01034049">
    <property type="protein sequence ID" value="GFQ93663.1"/>
    <property type="molecule type" value="Genomic_DNA"/>
</dbReference>
<comment type="caution">
    <text evidence="2">The sequence shown here is derived from an EMBL/GenBank/DDBJ whole genome shotgun (WGS) entry which is preliminary data.</text>
</comment>
<evidence type="ECO:0000256" key="1">
    <source>
        <dbReference type="SAM" id="MobiDB-lite"/>
    </source>
</evidence>
<evidence type="ECO:0000313" key="3">
    <source>
        <dbReference type="Proteomes" id="UP000887116"/>
    </source>
</evidence>
<feature type="compositionally biased region" description="Basic and acidic residues" evidence="1">
    <location>
        <begin position="42"/>
        <end position="53"/>
    </location>
</feature>
<name>A0A8X6L4N7_TRICU</name>
<reference evidence="2" key="1">
    <citation type="submission" date="2020-07" db="EMBL/GenBank/DDBJ databases">
        <title>Multicomponent nature underlies the extraordinary mechanical properties of spider dragline silk.</title>
        <authorList>
            <person name="Kono N."/>
            <person name="Nakamura H."/>
            <person name="Mori M."/>
            <person name="Yoshida Y."/>
            <person name="Ohtoshi R."/>
            <person name="Malay A.D."/>
            <person name="Moran D.A.P."/>
            <person name="Tomita M."/>
            <person name="Numata K."/>
            <person name="Arakawa K."/>
        </authorList>
    </citation>
    <scope>NUCLEOTIDE SEQUENCE</scope>
</reference>